<evidence type="ECO:0000313" key="4">
    <source>
        <dbReference type="Proteomes" id="UP000475862"/>
    </source>
</evidence>
<dbReference type="Proteomes" id="UP000475862">
    <property type="component" value="Unassembled WGS sequence"/>
</dbReference>
<dbReference type="InterPro" id="IPR018289">
    <property type="entry name" value="MULE_transposase_dom"/>
</dbReference>
<dbReference type="PANTHER" id="PTHR47160:SF8">
    <property type="entry name" value="MULE TRANSPOSASE DOMAIN-CONTAINING PROTEIN"/>
    <property type="match status" value="1"/>
</dbReference>
<dbReference type="EMBL" id="VYZN01000025">
    <property type="protein sequence ID" value="KAE9535570.1"/>
    <property type="molecule type" value="Genomic_DNA"/>
</dbReference>
<gene>
    <name evidence="3" type="ORF">AGLY_007471</name>
</gene>
<protein>
    <recommendedName>
        <fullName evidence="2">MULE transposase domain-containing protein</fullName>
    </recommendedName>
</protein>
<sequence length="421" mass="48010">MVLFQGTLFAYSCVLRVCQGSITTDESIKVIISTTDHNHSACPVEVEVAKTLSLMKNNAKNHAELPFIIFSKATINLSNEAKLLMPAKNSIKRSLRRVKNASYPPLVPINELKATTGGENPQPFLLKFGIIKNVKILVHMDGTFSTAPTGFNQVYIIHVKMGSITVPLVYILLQNKTKNTYTEMLSVICAKCPNCEEVQITIDFEKAVVIASEKVLPKVQIHCCYFHLCQSVWRKIQEYGLVKKYKEDKQFQRDIAMITGLAFLPVNYVKKGMEILYEKFYNQDTDQILTYFDTTYVNGRYRNKENVELKYIFTRTPPLFPPSMWNVFELTKAGIGRTNNISEGWNNKLATLVRINHPNIWLFIEVLQMSHSSASIKILNYRSGAFRSNLGKDDRLKKLCESFSNDILNFLISVSYLTKIK</sequence>
<feature type="chain" id="PRO_5026289993" description="MULE transposase domain-containing protein" evidence="1">
    <location>
        <begin position="21"/>
        <end position="421"/>
    </location>
</feature>
<dbReference type="Pfam" id="PF10551">
    <property type="entry name" value="MULE"/>
    <property type="match status" value="1"/>
</dbReference>
<accession>A0A6G0TPD4</accession>
<organism evidence="3 4">
    <name type="scientific">Aphis glycines</name>
    <name type="common">Soybean aphid</name>
    <dbReference type="NCBI Taxonomy" id="307491"/>
    <lineage>
        <taxon>Eukaryota</taxon>
        <taxon>Metazoa</taxon>
        <taxon>Ecdysozoa</taxon>
        <taxon>Arthropoda</taxon>
        <taxon>Hexapoda</taxon>
        <taxon>Insecta</taxon>
        <taxon>Pterygota</taxon>
        <taxon>Neoptera</taxon>
        <taxon>Paraneoptera</taxon>
        <taxon>Hemiptera</taxon>
        <taxon>Sternorrhyncha</taxon>
        <taxon>Aphidomorpha</taxon>
        <taxon>Aphidoidea</taxon>
        <taxon>Aphididae</taxon>
        <taxon>Aphidini</taxon>
        <taxon>Aphis</taxon>
        <taxon>Aphis</taxon>
    </lineage>
</organism>
<feature type="signal peptide" evidence="1">
    <location>
        <begin position="1"/>
        <end position="20"/>
    </location>
</feature>
<evidence type="ECO:0000259" key="2">
    <source>
        <dbReference type="Pfam" id="PF10551"/>
    </source>
</evidence>
<keyword evidence="1" id="KW-0732">Signal</keyword>
<dbReference type="AlphaFoldDB" id="A0A6G0TPD4"/>
<proteinExistence type="predicted"/>
<dbReference type="PANTHER" id="PTHR47160">
    <property type="entry name" value="PUTATIVE-RELATED"/>
    <property type="match status" value="1"/>
</dbReference>
<evidence type="ECO:0000256" key="1">
    <source>
        <dbReference type="SAM" id="SignalP"/>
    </source>
</evidence>
<feature type="domain" description="MULE transposase" evidence="2">
    <location>
        <begin position="138"/>
        <end position="230"/>
    </location>
</feature>
<comment type="caution">
    <text evidence="3">The sequence shown here is derived from an EMBL/GenBank/DDBJ whole genome shotgun (WGS) entry which is preliminary data.</text>
</comment>
<reference evidence="3 4" key="1">
    <citation type="submission" date="2019-08" db="EMBL/GenBank/DDBJ databases">
        <title>The genome of the soybean aphid Biotype 1, its phylome, world population structure and adaptation to the North American continent.</title>
        <authorList>
            <person name="Giordano R."/>
            <person name="Donthu R.K."/>
            <person name="Hernandez A.G."/>
            <person name="Wright C.L."/>
            <person name="Zimin A.V."/>
        </authorList>
    </citation>
    <scope>NUCLEOTIDE SEQUENCE [LARGE SCALE GENOMIC DNA]</scope>
    <source>
        <tissue evidence="3">Whole aphids</tissue>
    </source>
</reference>
<name>A0A6G0TPD4_APHGL</name>
<dbReference type="OrthoDB" id="6621630at2759"/>
<keyword evidence="4" id="KW-1185">Reference proteome</keyword>
<evidence type="ECO:0000313" key="3">
    <source>
        <dbReference type="EMBL" id="KAE9535570.1"/>
    </source>
</evidence>